<evidence type="ECO:0000313" key="1">
    <source>
        <dbReference type="EMBL" id="KOF95918.1"/>
    </source>
</evidence>
<gene>
    <name evidence="1" type="ORF">OCBIM_22036811mg</name>
</gene>
<protein>
    <submittedName>
        <fullName evidence="1">Uncharacterized protein</fullName>
    </submittedName>
</protein>
<reference evidence="1" key="1">
    <citation type="submission" date="2015-07" db="EMBL/GenBank/DDBJ databases">
        <title>MeaNS - Measles Nucleotide Surveillance Program.</title>
        <authorList>
            <person name="Tran T."/>
            <person name="Druce J."/>
        </authorList>
    </citation>
    <scope>NUCLEOTIDE SEQUENCE</scope>
    <source>
        <strain evidence="1">UCB-OBI-ISO-001</strain>
        <tissue evidence="1">Gonad</tissue>
    </source>
</reference>
<dbReference type="AlphaFoldDB" id="A0A0L8I344"/>
<organism evidence="1">
    <name type="scientific">Octopus bimaculoides</name>
    <name type="common">California two-spotted octopus</name>
    <dbReference type="NCBI Taxonomy" id="37653"/>
    <lineage>
        <taxon>Eukaryota</taxon>
        <taxon>Metazoa</taxon>
        <taxon>Spiralia</taxon>
        <taxon>Lophotrochozoa</taxon>
        <taxon>Mollusca</taxon>
        <taxon>Cephalopoda</taxon>
        <taxon>Coleoidea</taxon>
        <taxon>Octopodiformes</taxon>
        <taxon>Octopoda</taxon>
        <taxon>Incirrata</taxon>
        <taxon>Octopodidae</taxon>
        <taxon>Octopus</taxon>
    </lineage>
</organism>
<proteinExistence type="predicted"/>
<sequence length="83" mass="9393">MDDARLLKMILSELASGPRNPGRPLRRCKDNLETSLEACSISVLGWESLATDRGAWRPADQKGVRLFEGKRLKSLDRKQQARK</sequence>
<accession>A0A0L8I344</accession>
<name>A0A0L8I344_OCTBM</name>
<dbReference type="EMBL" id="KQ416658">
    <property type="protein sequence ID" value="KOF95918.1"/>
    <property type="molecule type" value="Genomic_DNA"/>
</dbReference>